<comment type="caution">
    <text evidence="1">The sequence shown here is derived from an EMBL/GenBank/DDBJ whole genome shotgun (WGS) entry which is preliminary data.</text>
</comment>
<keyword evidence="2" id="KW-1185">Reference proteome</keyword>
<evidence type="ECO:0000313" key="1">
    <source>
        <dbReference type="EMBL" id="MBW0588357.1"/>
    </source>
</evidence>
<gene>
    <name evidence="1" type="ORF">O181_128072</name>
</gene>
<accession>A0A9Q3KWJ5</accession>
<protein>
    <submittedName>
        <fullName evidence="1">Uncharacterized protein</fullName>
    </submittedName>
</protein>
<proteinExistence type="predicted"/>
<evidence type="ECO:0000313" key="2">
    <source>
        <dbReference type="Proteomes" id="UP000765509"/>
    </source>
</evidence>
<organism evidence="1 2">
    <name type="scientific">Austropuccinia psidii MF-1</name>
    <dbReference type="NCBI Taxonomy" id="1389203"/>
    <lineage>
        <taxon>Eukaryota</taxon>
        <taxon>Fungi</taxon>
        <taxon>Dikarya</taxon>
        <taxon>Basidiomycota</taxon>
        <taxon>Pucciniomycotina</taxon>
        <taxon>Pucciniomycetes</taxon>
        <taxon>Pucciniales</taxon>
        <taxon>Sphaerophragmiaceae</taxon>
        <taxon>Austropuccinia</taxon>
    </lineage>
</organism>
<dbReference type="Proteomes" id="UP000765509">
    <property type="component" value="Unassembled WGS sequence"/>
</dbReference>
<dbReference type="EMBL" id="AVOT02130218">
    <property type="protein sequence ID" value="MBW0588357.1"/>
    <property type="molecule type" value="Genomic_DNA"/>
</dbReference>
<name>A0A9Q3KWJ5_9BASI</name>
<sequence>EKEKQDAFVHWSNKQICTTETEPTKNLMKGIPSEETATLDNNKGMEPEIQRSTSKAIDVTFDGCRIIGGFSTTCR</sequence>
<dbReference type="AlphaFoldDB" id="A0A9Q3KWJ5"/>
<feature type="non-terminal residue" evidence="1">
    <location>
        <position position="1"/>
    </location>
</feature>
<reference evidence="1" key="1">
    <citation type="submission" date="2021-03" db="EMBL/GenBank/DDBJ databases">
        <title>Draft genome sequence of rust myrtle Austropuccinia psidii MF-1, a brazilian biotype.</title>
        <authorList>
            <person name="Quecine M.C."/>
            <person name="Pachon D.M.R."/>
            <person name="Bonatelli M.L."/>
            <person name="Correr F.H."/>
            <person name="Franceschini L.M."/>
            <person name="Leite T.F."/>
            <person name="Margarido G.R.A."/>
            <person name="Almeida C.A."/>
            <person name="Ferrarezi J.A."/>
            <person name="Labate C.A."/>
        </authorList>
    </citation>
    <scope>NUCLEOTIDE SEQUENCE</scope>
    <source>
        <strain evidence="1">MF-1</strain>
    </source>
</reference>